<evidence type="ECO:0000313" key="4">
    <source>
        <dbReference type="EMBL" id="MFC4619973.1"/>
    </source>
</evidence>
<dbReference type="Gene3D" id="3.90.1170.50">
    <property type="entry name" value="Aldehyde oxidase/xanthine dehydrogenase, a/b hammerhead"/>
    <property type="match status" value="1"/>
</dbReference>
<evidence type="ECO:0000313" key="5">
    <source>
        <dbReference type="Proteomes" id="UP001596022"/>
    </source>
</evidence>
<sequence length="774" mass="82778">MATVGQSVPRKDGWEKITGMAKYVGDNVDHGLLHVGLVTSPYAHARIAGLDITQALKVPGVHAVLTGADFKKLTGPIIGDRPILAIDKVRYNGEPVAAVIADDLTHAVKGVERVQVAYEPLPVVLNPIEAMRKNAPLVHERLGEYKKYALVYPEANTNIANHVKIRKGNMEKGWEASTTVIETTIGFGPSDHAAMEPRAVTCEISPDGQIIFHTASQAPYVIRAFMARFFGVEPGDVVVHTPLVGGGFGGKASIQLEFIAYLASKAVGGRKVKLVNTREEDLITSPCHIGLEARVKLGADQMGKIQAAAITYLFDGGAYADMAVIICKAGATDCTGPYAIPNVHCDSYCLYTNHTYATSFRGFGHPELTFAVERAMDLLAKKLEIDPLTLRLRNAIKPGDTTPTQTLLDYSNIGNVTKCLRRLKDLMQWDQGETTVVSSRKIRAKGVAALWKTSSTPTDAGSGAVITFNQDGSANLSCGAVELGQGTKTVLAQIVAERLGMAVEHVHVVMEVDTQSHPGHWKTVASSTTMMAGRAALEAADDAAQQLKRTAAIALRAAPEELALGGERVFLRANPAIGVAFRDIALGYKYPDGPSVAGMVIGRGHYIVRGLTAIDPETGKGVPGPQWTVGAQGVEVELDIVDGTYQILKAYTVMDAGRVIHPQAARGQMMGGMHIGLSFAARESLAFDRNGRVLNPNLRGYKLTRFGEDPVYVVDFIETPNVDGPYGARGIGEYGVIGMPAALANALSAAAGVELNQLPLAPELIWRAIRGKHH</sequence>
<keyword evidence="5" id="KW-1185">Reference proteome</keyword>
<gene>
    <name evidence="4" type="ORF">ACFO4N_14765</name>
</gene>
<dbReference type="Pfam" id="PF02738">
    <property type="entry name" value="MoCoBD_1"/>
    <property type="match status" value="1"/>
</dbReference>
<accession>A0ABV9GP03</accession>
<evidence type="ECO:0000259" key="3">
    <source>
        <dbReference type="SMART" id="SM01008"/>
    </source>
</evidence>
<dbReference type="SMART" id="SM01008">
    <property type="entry name" value="Ald_Xan_dh_C"/>
    <property type="match status" value="1"/>
</dbReference>
<dbReference type="InterPro" id="IPR046867">
    <property type="entry name" value="AldOxase/xan_DH_MoCoBD2"/>
</dbReference>
<evidence type="ECO:0000256" key="1">
    <source>
        <dbReference type="ARBA" id="ARBA00022505"/>
    </source>
</evidence>
<dbReference type="InterPro" id="IPR016208">
    <property type="entry name" value="Ald_Oxase/xanthine_DH-like"/>
</dbReference>
<keyword evidence="1" id="KW-0500">Molybdenum</keyword>
<protein>
    <submittedName>
        <fullName evidence="4">Xanthine dehydrogenase family protein molybdopterin-binding subunit</fullName>
    </submittedName>
</protein>
<dbReference type="InterPro" id="IPR037165">
    <property type="entry name" value="AldOxase/xan_DH_Mopterin-bd_sf"/>
</dbReference>
<dbReference type="SUPFAM" id="SSF56003">
    <property type="entry name" value="Molybdenum cofactor-binding domain"/>
    <property type="match status" value="1"/>
</dbReference>
<evidence type="ECO:0000256" key="2">
    <source>
        <dbReference type="ARBA" id="ARBA00023002"/>
    </source>
</evidence>
<dbReference type="RefSeq" id="WP_376847062.1">
    <property type="nucleotide sequence ID" value="NZ_JBHSFW010000014.1"/>
</dbReference>
<dbReference type="PANTHER" id="PTHR11908">
    <property type="entry name" value="XANTHINE DEHYDROGENASE"/>
    <property type="match status" value="1"/>
</dbReference>
<proteinExistence type="predicted"/>
<feature type="domain" description="Aldehyde oxidase/xanthine dehydrogenase a/b hammerhead" evidence="3">
    <location>
        <begin position="18"/>
        <end position="122"/>
    </location>
</feature>
<dbReference type="PANTHER" id="PTHR11908:SF132">
    <property type="entry name" value="ALDEHYDE OXIDASE 1-RELATED"/>
    <property type="match status" value="1"/>
</dbReference>
<keyword evidence="2" id="KW-0560">Oxidoreductase</keyword>
<dbReference type="Proteomes" id="UP001596022">
    <property type="component" value="Unassembled WGS sequence"/>
</dbReference>
<dbReference type="Gene3D" id="3.30.365.10">
    <property type="entry name" value="Aldehyde oxidase/xanthine dehydrogenase, molybdopterin binding domain"/>
    <property type="match status" value="4"/>
</dbReference>
<dbReference type="Pfam" id="PF01315">
    <property type="entry name" value="Ald_Xan_dh_C"/>
    <property type="match status" value="1"/>
</dbReference>
<dbReference type="EMBL" id="JBHSFW010000014">
    <property type="protein sequence ID" value="MFC4619973.1"/>
    <property type="molecule type" value="Genomic_DNA"/>
</dbReference>
<dbReference type="InterPro" id="IPR036856">
    <property type="entry name" value="Ald_Oxase/Xan_DH_a/b_sf"/>
</dbReference>
<comment type="caution">
    <text evidence="4">The sequence shown here is derived from an EMBL/GenBank/DDBJ whole genome shotgun (WGS) entry which is preliminary data.</text>
</comment>
<dbReference type="InterPro" id="IPR008274">
    <property type="entry name" value="AldOxase/xan_DH_MoCoBD1"/>
</dbReference>
<name>A0ABV9GP03_9BACL</name>
<dbReference type="InterPro" id="IPR000674">
    <property type="entry name" value="Ald_Oxase/Xan_DH_a/b"/>
</dbReference>
<dbReference type="Pfam" id="PF20256">
    <property type="entry name" value="MoCoBD_2"/>
    <property type="match status" value="1"/>
</dbReference>
<reference evidence="5" key="1">
    <citation type="journal article" date="2019" name="Int. J. Syst. Evol. Microbiol.">
        <title>The Global Catalogue of Microorganisms (GCM) 10K type strain sequencing project: providing services to taxonomists for standard genome sequencing and annotation.</title>
        <authorList>
            <consortium name="The Broad Institute Genomics Platform"/>
            <consortium name="The Broad Institute Genome Sequencing Center for Infectious Disease"/>
            <person name="Wu L."/>
            <person name="Ma J."/>
        </authorList>
    </citation>
    <scope>NUCLEOTIDE SEQUENCE [LARGE SCALE GENOMIC DNA]</scope>
    <source>
        <strain evidence="5">CGMCC 1.16306</strain>
    </source>
</reference>
<organism evidence="4 5">
    <name type="scientific">Camelliibacillus cellulosilyticus</name>
    <dbReference type="NCBI Taxonomy" id="2174486"/>
    <lineage>
        <taxon>Bacteria</taxon>
        <taxon>Bacillati</taxon>
        <taxon>Bacillota</taxon>
        <taxon>Bacilli</taxon>
        <taxon>Bacillales</taxon>
        <taxon>Sporolactobacillaceae</taxon>
        <taxon>Camelliibacillus</taxon>
    </lineage>
</organism>
<dbReference type="SUPFAM" id="SSF54665">
    <property type="entry name" value="CO dehydrogenase molybdoprotein N-domain-like"/>
    <property type="match status" value="1"/>
</dbReference>